<dbReference type="Proteomes" id="UP001607303">
    <property type="component" value="Unassembled WGS sequence"/>
</dbReference>
<organism evidence="1 2">
    <name type="scientific">Vespula maculifrons</name>
    <name type="common">Eastern yellow jacket</name>
    <name type="synonym">Wasp</name>
    <dbReference type="NCBI Taxonomy" id="7453"/>
    <lineage>
        <taxon>Eukaryota</taxon>
        <taxon>Metazoa</taxon>
        <taxon>Ecdysozoa</taxon>
        <taxon>Arthropoda</taxon>
        <taxon>Hexapoda</taxon>
        <taxon>Insecta</taxon>
        <taxon>Pterygota</taxon>
        <taxon>Neoptera</taxon>
        <taxon>Endopterygota</taxon>
        <taxon>Hymenoptera</taxon>
        <taxon>Apocrita</taxon>
        <taxon>Aculeata</taxon>
        <taxon>Vespoidea</taxon>
        <taxon>Vespidae</taxon>
        <taxon>Vespinae</taxon>
        <taxon>Vespula</taxon>
    </lineage>
</organism>
<gene>
    <name evidence="1" type="ORF">V1477_011436</name>
</gene>
<protein>
    <submittedName>
        <fullName evidence="1">Uncharacterized protein</fullName>
    </submittedName>
</protein>
<sequence>MYPLLDPFKYHLLLVADVNQFVASEMRNYESALRCFSRIGSSMEDLAFTCRPNGHNEKGRRHKARKQLNVLNKIPFSTFPQINGRTRFLLRIPWNS</sequence>
<reference evidence="1 2" key="1">
    <citation type="journal article" date="2024" name="Ann. Entomol. Soc. Am.">
        <title>Genomic analyses of the southern and eastern yellowjacket wasps (Hymenoptera: Vespidae) reveal evolutionary signatures of social life.</title>
        <authorList>
            <person name="Catto M.A."/>
            <person name="Caine P.B."/>
            <person name="Orr S.E."/>
            <person name="Hunt B.G."/>
            <person name="Goodisman M.A.D."/>
        </authorList>
    </citation>
    <scope>NUCLEOTIDE SEQUENCE [LARGE SCALE GENOMIC DNA]</scope>
    <source>
        <strain evidence="1">232</strain>
        <tissue evidence="1">Head and thorax</tissue>
    </source>
</reference>
<comment type="caution">
    <text evidence="1">The sequence shown here is derived from an EMBL/GenBank/DDBJ whole genome shotgun (WGS) entry which is preliminary data.</text>
</comment>
<keyword evidence="2" id="KW-1185">Reference proteome</keyword>
<name>A0ABD2BZ66_VESMC</name>
<evidence type="ECO:0000313" key="1">
    <source>
        <dbReference type="EMBL" id="KAL2738077.1"/>
    </source>
</evidence>
<proteinExistence type="predicted"/>
<dbReference type="AlphaFoldDB" id="A0ABD2BZ66"/>
<evidence type="ECO:0000313" key="2">
    <source>
        <dbReference type="Proteomes" id="UP001607303"/>
    </source>
</evidence>
<accession>A0ABD2BZ66</accession>
<dbReference type="EMBL" id="JAYRBN010000063">
    <property type="protein sequence ID" value="KAL2738077.1"/>
    <property type="molecule type" value="Genomic_DNA"/>
</dbReference>